<dbReference type="SUPFAM" id="SSF48452">
    <property type="entry name" value="TPR-like"/>
    <property type="match status" value="1"/>
</dbReference>
<name>A0A1I3VP89_9SPHI</name>
<keyword evidence="10" id="KW-1185">Reference proteome</keyword>
<keyword evidence="3 6" id="KW-0732">Signal</keyword>
<dbReference type="InterPro" id="IPR033985">
    <property type="entry name" value="SusD-like_N"/>
</dbReference>
<gene>
    <name evidence="9" type="ORF">SAMN05444682_1196</name>
</gene>
<organism evidence="9 10">
    <name type="scientific">Parapedobacter indicus</name>
    <dbReference type="NCBI Taxonomy" id="1477437"/>
    <lineage>
        <taxon>Bacteria</taxon>
        <taxon>Pseudomonadati</taxon>
        <taxon>Bacteroidota</taxon>
        <taxon>Sphingobacteriia</taxon>
        <taxon>Sphingobacteriales</taxon>
        <taxon>Sphingobacteriaceae</taxon>
        <taxon>Parapedobacter</taxon>
    </lineage>
</organism>
<comment type="subcellular location">
    <subcellularLocation>
        <location evidence="1">Cell outer membrane</location>
    </subcellularLocation>
</comment>
<reference evidence="9 10" key="1">
    <citation type="submission" date="2016-10" db="EMBL/GenBank/DDBJ databases">
        <authorList>
            <person name="de Groot N.N."/>
        </authorList>
    </citation>
    <scope>NUCLEOTIDE SEQUENCE [LARGE SCALE GENOMIC DNA]</scope>
    <source>
        <strain evidence="9 10">RK1</strain>
    </source>
</reference>
<dbReference type="Pfam" id="PF14322">
    <property type="entry name" value="SusD-like_3"/>
    <property type="match status" value="1"/>
</dbReference>
<evidence type="ECO:0000259" key="8">
    <source>
        <dbReference type="Pfam" id="PF14322"/>
    </source>
</evidence>
<dbReference type="AlphaFoldDB" id="A0A1I3VP89"/>
<protein>
    <submittedName>
        <fullName evidence="9">Starch-binding associating with outer membrane</fullName>
    </submittedName>
</protein>
<dbReference type="Proteomes" id="UP000198670">
    <property type="component" value="Unassembled WGS sequence"/>
</dbReference>
<keyword evidence="5" id="KW-0998">Cell outer membrane</keyword>
<comment type="similarity">
    <text evidence="2">Belongs to the SusD family.</text>
</comment>
<dbReference type="Gene3D" id="1.25.40.390">
    <property type="match status" value="1"/>
</dbReference>
<evidence type="ECO:0000313" key="10">
    <source>
        <dbReference type="Proteomes" id="UP000198670"/>
    </source>
</evidence>
<accession>A0A1I3VP89</accession>
<dbReference type="InterPro" id="IPR012944">
    <property type="entry name" value="SusD_RagB_dom"/>
</dbReference>
<proteinExistence type="inferred from homology"/>
<feature type="signal peptide" evidence="6">
    <location>
        <begin position="1"/>
        <end position="23"/>
    </location>
</feature>
<evidence type="ECO:0000256" key="2">
    <source>
        <dbReference type="ARBA" id="ARBA00006275"/>
    </source>
</evidence>
<feature type="domain" description="RagB/SusD" evidence="7">
    <location>
        <begin position="338"/>
        <end position="631"/>
    </location>
</feature>
<evidence type="ECO:0000256" key="3">
    <source>
        <dbReference type="ARBA" id="ARBA00022729"/>
    </source>
</evidence>
<feature type="chain" id="PRO_5011676150" evidence="6">
    <location>
        <begin position="24"/>
        <end position="631"/>
    </location>
</feature>
<evidence type="ECO:0000256" key="5">
    <source>
        <dbReference type="ARBA" id="ARBA00023237"/>
    </source>
</evidence>
<dbReference type="EMBL" id="FOQO01000019">
    <property type="protein sequence ID" value="SFJ96980.1"/>
    <property type="molecule type" value="Genomic_DNA"/>
</dbReference>
<dbReference type="Pfam" id="PF07980">
    <property type="entry name" value="SusD_RagB"/>
    <property type="match status" value="1"/>
</dbReference>
<evidence type="ECO:0000259" key="7">
    <source>
        <dbReference type="Pfam" id="PF07980"/>
    </source>
</evidence>
<dbReference type="RefSeq" id="WP_090632593.1">
    <property type="nucleotide sequence ID" value="NZ_FOQO01000019.1"/>
</dbReference>
<keyword evidence="4" id="KW-0472">Membrane</keyword>
<dbReference type="STRING" id="1477437.SAMN05444682_1196"/>
<dbReference type="GO" id="GO:0009279">
    <property type="term" value="C:cell outer membrane"/>
    <property type="evidence" value="ECO:0007669"/>
    <property type="project" value="UniProtKB-SubCell"/>
</dbReference>
<evidence type="ECO:0000313" key="9">
    <source>
        <dbReference type="EMBL" id="SFJ96980.1"/>
    </source>
</evidence>
<evidence type="ECO:0000256" key="1">
    <source>
        <dbReference type="ARBA" id="ARBA00004442"/>
    </source>
</evidence>
<dbReference type="InterPro" id="IPR011990">
    <property type="entry name" value="TPR-like_helical_dom_sf"/>
</dbReference>
<dbReference type="OrthoDB" id="5694214at2"/>
<feature type="domain" description="SusD-like N-terminal" evidence="8">
    <location>
        <begin position="49"/>
        <end position="227"/>
    </location>
</feature>
<evidence type="ECO:0000256" key="4">
    <source>
        <dbReference type="ARBA" id="ARBA00023136"/>
    </source>
</evidence>
<sequence length="631" mass="70797">MKRFKKYHVFVQCLWVIATCTVACNDNFVSTRPLEEVPADATWQDVGLAEAFVTEIYNGFGQGGFDEEMLASLSDEAMFTHPGRGINVITEARSNDADQGWNSQISGGTHNWGSLYRRIRATNVALENLAEPQFDNSSGVADRLKGEALFLRAFFYTELLRYYGAVPLIDRVYGLEDDDYTVARNTFEEQVEFIVSDCDQAATLLADAPAVDGRASSAAALALKARVLTKAASDLHDIPTASANSEVISGYENPEYLGYTSGDRNGRWQRAKDAAKAVLDAYGPGYMMDLTEPVTPEEGTENYLSISMGGGSSAVSADGKADLILGRFFIDLKDEGGNYVGRNNGPNGYHNWAGNTPIQQLVDDYPMADGKAFDWDNPAHAVAPYENRDPRFYATILYDGADWKPRTSDVAGRDPVNQIQTGQYEVMDKGNKVIHYGLDTRNSPIEDWNGSHTGYYMRKFIDPNPAVVDQNTRQFIPWPVLRFTEVVLNYVEACIELGQDEEAKIWLNRIRFRAGMPAIAASGDALRDAYRNERRIELAYEEHRFHDARRWMIAGETLGRKVGIMRVFGRLKAGSNVSVYRYDPADYDYTYTVSTVDPGIENRQWLDKMYFIPIHRDEMNRNDKLVQNPGY</sequence>
<evidence type="ECO:0000256" key="6">
    <source>
        <dbReference type="SAM" id="SignalP"/>
    </source>
</evidence>